<evidence type="ECO:0000313" key="2">
    <source>
        <dbReference type="EMBL" id="GAA4343974.1"/>
    </source>
</evidence>
<feature type="transmembrane region" description="Helical" evidence="1">
    <location>
        <begin position="151"/>
        <end position="169"/>
    </location>
</feature>
<evidence type="ECO:0000313" key="3">
    <source>
        <dbReference type="Proteomes" id="UP001501725"/>
    </source>
</evidence>
<feature type="transmembrane region" description="Helical" evidence="1">
    <location>
        <begin position="127"/>
        <end position="145"/>
    </location>
</feature>
<protein>
    <recommendedName>
        <fullName evidence="4">DUF4386 domain-containing protein</fullName>
    </recommendedName>
</protein>
<keyword evidence="3" id="KW-1185">Reference proteome</keyword>
<comment type="caution">
    <text evidence="2">The sequence shown here is derived from an EMBL/GenBank/DDBJ whole genome shotgun (WGS) entry which is preliminary data.</text>
</comment>
<organism evidence="2 3">
    <name type="scientific">Flaviaesturariibacter amylovorans</name>
    <dbReference type="NCBI Taxonomy" id="1084520"/>
    <lineage>
        <taxon>Bacteria</taxon>
        <taxon>Pseudomonadati</taxon>
        <taxon>Bacteroidota</taxon>
        <taxon>Chitinophagia</taxon>
        <taxon>Chitinophagales</taxon>
        <taxon>Chitinophagaceae</taxon>
        <taxon>Flaviaestuariibacter</taxon>
    </lineage>
</organism>
<dbReference type="RefSeq" id="WP_345258234.1">
    <property type="nucleotide sequence ID" value="NZ_BAABGY010000018.1"/>
</dbReference>
<dbReference type="EMBL" id="BAABGY010000018">
    <property type="protein sequence ID" value="GAA4343974.1"/>
    <property type="molecule type" value="Genomic_DNA"/>
</dbReference>
<keyword evidence="1" id="KW-1133">Transmembrane helix</keyword>
<sequence>MESTYQTRDVLQNELPPARPRSLNILTILTFIGCGLGYLGALLGMVFTKDYNTQRREMEDALDKMGSSGFGRGMIESQLESLEKNRTYFENAYEHRYIIFGSLLVFTTMCLIGAIRMRQLRRSGFPIYTIGELAPIAVTIALLGFSGDGTWKTYMGYIIPIVFVALYAAQRKYLTRD</sequence>
<keyword evidence="1" id="KW-0472">Membrane</keyword>
<feature type="transmembrane region" description="Helical" evidence="1">
    <location>
        <begin position="97"/>
        <end position="115"/>
    </location>
</feature>
<proteinExistence type="predicted"/>
<feature type="transmembrane region" description="Helical" evidence="1">
    <location>
        <begin position="25"/>
        <end position="47"/>
    </location>
</feature>
<gene>
    <name evidence="2" type="ORF">GCM10023184_44710</name>
</gene>
<evidence type="ECO:0000256" key="1">
    <source>
        <dbReference type="SAM" id="Phobius"/>
    </source>
</evidence>
<dbReference type="Proteomes" id="UP001501725">
    <property type="component" value="Unassembled WGS sequence"/>
</dbReference>
<evidence type="ECO:0008006" key="4">
    <source>
        <dbReference type="Google" id="ProtNLM"/>
    </source>
</evidence>
<keyword evidence="1" id="KW-0812">Transmembrane</keyword>
<name>A0ABP8HTA0_9BACT</name>
<accession>A0ABP8HTA0</accession>
<reference evidence="3" key="1">
    <citation type="journal article" date="2019" name="Int. J. Syst. Evol. Microbiol.">
        <title>The Global Catalogue of Microorganisms (GCM) 10K type strain sequencing project: providing services to taxonomists for standard genome sequencing and annotation.</title>
        <authorList>
            <consortium name="The Broad Institute Genomics Platform"/>
            <consortium name="The Broad Institute Genome Sequencing Center for Infectious Disease"/>
            <person name="Wu L."/>
            <person name="Ma J."/>
        </authorList>
    </citation>
    <scope>NUCLEOTIDE SEQUENCE [LARGE SCALE GENOMIC DNA]</scope>
    <source>
        <strain evidence="3">JCM 17919</strain>
    </source>
</reference>